<name>A0A835XU49_9CHLO</name>
<dbReference type="GO" id="GO:0016020">
    <property type="term" value="C:membrane"/>
    <property type="evidence" value="ECO:0007669"/>
    <property type="project" value="UniProtKB-SubCell"/>
</dbReference>
<evidence type="ECO:0000256" key="3">
    <source>
        <dbReference type="ARBA" id="ARBA00022692"/>
    </source>
</evidence>
<dbReference type="SUPFAM" id="SSF58038">
    <property type="entry name" value="SNARE fusion complex"/>
    <property type="match status" value="1"/>
</dbReference>
<dbReference type="GO" id="GO:0015031">
    <property type="term" value="P:protein transport"/>
    <property type="evidence" value="ECO:0007669"/>
    <property type="project" value="UniProtKB-KW"/>
</dbReference>
<dbReference type="InterPro" id="IPR000727">
    <property type="entry name" value="T_SNARE_dom"/>
</dbReference>
<dbReference type="GO" id="GO:0012505">
    <property type="term" value="C:endomembrane system"/>
    <property type="evidence" value="ECO:0007669"/>
    <property type="project" value="UniProtKB-ARBA"/>
</dbReference>
<dbReference type="CDD" id="cd15841">
    <property type="entry name" value="SNARE_Qc"/>
    <property type="match status" value="1"/>
</dbReference>
<keyword evidence="5 7" id="KW-1133">Transmembrane helix</keyword>
<keyword evidence="4" id="KW-0653">Protein transport</keyword>
<dbReference type="Gene3D" id="1.20.5.110">
    <property type="match status" value="1"/>
</dbReference>
<organism evidence="9 10">
    <name type="scientific">Edaphochlamys debaryana</name>
    <dbReference type="NCBI Taxonomy" id="47281"/>
    <lineage>
        <taxon>Eukaryota</taxon>
        <taxon>Viridiplantae</taxon>
        <taxon>Chlorophyta</taxon>
        <taxon>core chlorophytes</taxon>
        <taxon>Chlorophyceae</taxon>
        <taxon>CS clade</taxon>
        <taxon>Chlamydomonadales</taxon>
        <taxon>Chlamydomonadales incertae sedis</taxon>
        <taxon>Edaphochlamys</taxon>
    </lineage>
</organism>
<dbReference type="PROSITE" id="PS50192">
    <property type="entry name" value="T_SNARE"/>
    <property type="match status" value="1"/>
</dbReference>
<evidence type="ECO:0000259" key="8">
    <source>
        <dbReference type="PROSITE" id="PS50192"/>
    </source>
</evidence>
<sequence>MPSGFRLDIDGWTKELDECKAMAQDTLQMIQERNLRHPHGGPEASRLSAAARKKLGTLGVSLDRLLRWLDSPEAEALSEAERNRRRDVLYDLRSRREAMQGALKRAGVQADRDALMAGASLGGPLPPRETEATAGLDNRGLLGLQQQVMANQDRQLEDMEKTVQSTKHIALAIGEEVDLQTALLGDLTDEVDVSHSRLRAATARIKQVLRSSSNWRLGMCIFFLIVVLVLVIVLGAKLAKLFGRG</sequence>
<evidence type="ECO:0000256" key="4">
    <source>
        <dbReference type="ARBA" id="ARBA00022927"/>
    </source>
</evidence>
<accession>A0A835XU49</accession>
<evidence type="ECO:0000256" key="7">
    <source>
        <dbReference type="SAM" id="Phobius"/>
    </source>
</evidence>
<feature type="transmembrane region" description="Helical" evidence="7">
    <location>
        <begin position="215"/>
        <end position="236"/>
    </location>
</feature>
<dbReference type="GO" id="GO:0005737">
    <property type="term" value="C:cytoplasm"/>
    <property type="evidence" value="ECO:0007669"/>
    <property type="project" value="UniProtKB-ARBA"/>
</dbReference>
<dbReference type="Pfam" id="PF05739">
    <property type="entry name" value="SNARE"/>
    <property type="match status" value="1"/>
</dbReference>
<evidence type="ECO:0000256" key="1">
    <source>
        <dbReference type="ARBA" id="ARBA00004167"/>
    </source>
</evidence>
<keyword evidence="6 7" id="KW-0472">Membrane</keyword>
<proteinExistence type="predicted"/>
<evidence type="ECO:0000256" key="2">
    <source>
        <dbReference type="ARBA" id="ARBA00022448"/>
    </source>
</evidence>
<dbReference type="OrthoDB" id="428895at2759"/>
<dbReference type="PANTHER" id="PTHR12791">
    <property type="entry name" value="GOLGI SNARE BET1-RELATED"/>
    <property type="match status" value="1"/>
</dbReference>
<evidence type="ECO:0000313" key="9">
    <source>
        <dbReference type="EMBL" id="KAG2489068.1"/>
    </source>
</evidence>
<comment type="subcellular location">
    <subcellularLocation>
        <location evidence="1">Membrane</location>
        <topology evidence="1">Single-pass membrane protein</topology>
    </subcellularLocation>
</comment>
<reference evidence="9" key="1">
    <citation type="journal article" date="2020" name="bioRxiv">
        <title>Comparative genomics of Chlamydomonas.</title>
        <authorList>
            <person name="Craig R.J."/>
            <person name="Hasan A.R."/>
            <person name="Ness R.W."/>
            <person name="Keightley P.D."/>
        </authorList>
    </citation>
    <scope>NUCLEOTIDE SEQUENCE</scope>
    <source>
        <strain evidence="9">CCAP 11/70</strain>
    </source>
</reference>
<dbReference type="SMART" id="SM00397">
    <property type="entry name" value="t_SNARE"/>
    <property type="match status" value="1"/>
</dbReference>
<evidence type="ECO:0000256" key="5">
    <source>
        <dbReference type="ARBA" id="ARBA00022989"/>
    </source>
</evidence>
<evidence type="ECO:0000256" key="6">
    <source>
        <dbReference type="ARBA" id="ARBA00023136"/>
    </source>
</evidence>
<keyword evidence="3 7" id="KW-0812">Transmembrane</keyword>
<dbReference type="AlphaFoldDB" id="A0A835XU49"/>
<protein>
    <recommendedName>
        <fullName evidence="8">t-SNARE coiled-coil homology domain-containing protein</fullName>
    </recommendedName>
</protein>
<keyword evidence="2" id="KW-0813">Transport</keyword>
<gene>
    <name evidence="9" type="ORF">HYH03_012504</name>
</gene>
<feature type="domain" description="T-SNARE coiled-coil homology" evidence="8">
    <location>
        <begin position="146"/>
        <end position="208"/>
    </location>
</feature>
<dbReference type="EMBL" id="JAEHOE010000077">
    <property type="protein sequence ID" value="KAG2489068.1"/>
    <property type="molecule type" value="Genomic_DNA"/>
</dbReference>
<comment type="caution">
    <text evidence="9">The sequence shown here is derived from an EMBL/GenBank/DDBJ whole genome shotgun (WGS) entry which is preliminary data.</text>
</comment>
<dbReference type="Proteomes" id="UP000612055">
    <property type="component" value="Unassembled WGS sequence"/>
</dbReference>
<evidence type="ECO:0000313" key="10">
    <source>
        <dbReference type="Proteomes" id="UP000612055"/>
    </source>
</evidence>
<keyword evidence="10" id="KW-1185">Reference proteome</keyword>